<dbReference type="AlphaFoldDB" id="A0A382HU96"/>
<evidence type="ECO:0000313" key="3">
    <source>
        <dbReference type="EMBL" id="SVB90749.1"/>
    </source>
</evidence>
<accession>A0A382HU96</accession>
<dbReference type="GO" id="GO:0047617">
    <property type="term" value="F:fatty acyl-CoA hydrolase activity"/>
    <property type="evidence" value="ECO:0007669"/>
    <property type="project" value="TreeGrafter"/>
</dbReference>
<dbReference type="InterPro" id="IPR029069">
    <property type="entry name" value="HotDog_dom_sf"/>
</dbReference>
<protein>
    <submittedName>
        <fullName evidence="3">Uncharacterized protein</fullName>
    </submittedName>
</protein>
<dbReference type="PIRSF" id="PIRSF003230">
    <property type="entry name" value="YbgC"/>
    <property type="match status" value="1"/>
</dbReference>
<dbReference type="NCBIfam" id="TIGR00051">
    <property type="entry name" value="YbgC/FadM family acyl-CoA thioesterase"/>
    <property type="match status" value="1"/>
</dbReference>
<evidence type="ECO:0000256" key="2">
    <source>
        <dbReference type="ARBA" id="ARBA00022801"/>
    </source>
</evidence>
<proteinExistence type="inferred from homology"/>
<reference evidence="3" key="1">
    <citation type="submission" date="2018-05" db="EMBL/GenBank/DDBJ databases">
        <authorList>
            <person name="Lanie J.A."/>
            <person name="Ng W.-L."/>
            <person name="Kazmierczak K.M."/>
            <person name="Andrzejewski T.M."/>
            <person name="Davidsen T.M."/>
            <person name="Wayne K.J."/>
            <person name="Tettelin H."/>
            <person name="Glass J.I."/>
            <person name="Rusch D."/>
            <person name="Podicherti R."/>
            <person name="Tsui H.-C.T."/>
            <person name="Winkler M.E."/>
        </authorList>
    </citation>
    <scope>NUCLEOTIDE SEQUENCE</scope>
</reference>
<evidence type="ECO:0000256" key="1">
    <source>
        <dbReference type="ARBA" id="ARBA00005953"/>
    </source>
</evidence>
<keyword evidence="2" id="KW-0378">Hydrolase</keyword>
<dbReference type="InterPro" id="IPR008272">
    <property type="entry name" value="HB-CoA_thioesterase_AS"/>
</dbReference>
<dbReference type="InterPro" id="IPR006684">
    <property type="entry name" value="YbgC/YbaW"/>
</dbReference>
<name>A0A382HU96_9ZZZZ</name>
<dbReference type="CDD" id="cd00586">
    <property type="entry name" value="4HBT"/>
    <property type="match status" value="1"/>
</dbReference>
<dbReference type="PANTHER" id="PTHR31793">
    <property type="entry name" value="4-HYDROXYBENZOYL-COA THIOESTERASE FAMILY MEMBER"/>
    <property type="match status" value="1"/>
</dbReference>
<dbReference type="Gene3D" id="3.10.129.10">
    <property type="entry name" value="Hotdog Thioesterase"/>
    <property type="match status" value="1"/>
</dbReference>
<organism evidence="3">
    <name type="scientific">marine metagenome</name>
    <dbReference type="NCBI Taxonomy" id="408172"/>
    <lineage>
        <taxon>unclassified sequences</taxon>
        <taxon>metagenomes</taxon>
        <taxon>ecological metagenomes</taxon>
    </lineage>
</organism>
<dbReference type="InterPro" id="IPR050563">
    <property type="entry name" value="4-hydroxybenzoyl-CoA_TE"/>
</dbReference>
<dbReference type="SUPFAM" id="SSF54637">
    <property type="entry name" value="Thioesterase/thiol ester dehydrase-isomerase"/>
    <property type="match status" value="1"/>
</dbReference>
<dbReference type="PROSITE" id="PS01328">
    <property type="entry name" value="4HBCOA_THIOESTERASE"/>
    <property type="match status" value="1"/>
</dbReference>
<comment type="similarity">
    <text evidence="1">Belongs to the 4-hydroxybenzoyl-CoA thioesterase family.</text>
</comment>
<sequence>MSSDISGYIKNKIHYLNVRIYYEDTDFSGVVYHANYLKFSERGRSDFLRLVGINHSELITQEDASFFVVLNMYSEFLQSSKIDDILNVKSSFTSLSGARLNMRQDILKDNQVIFKTTTEFAFLKKNGKPRKVPDDIIKKIEPYIF</sequence>
<dbReference type="EMBL" id="UINC01063280">
    <property type="protein sequence ID" value="SVB90749.1"/>
    <property type="molecule type" value="Genomic_DNA"/>
</dbReference>
<dbReference type="PANTHER" id="PTHR31793:SF37">
    <property type="entry name" value="ACYL-COA THIOESTER HYDROLASE YBGC"/>
    <property type="match status" value="1"/>
</dbReference>
<dbReference type="FunFam" id="3.10.129.10:FF:000004">
    <property type="entry name" value="Tol-pal system-associated acyl-CoA thioesterase"/>
    <property type="match status" value="1"/>
</dbReference>
<gene>
    <name evidence="3" type="ORF">METZ01_LOCUS243603</name>
</gene>
<dbReference type="Pfam" id="PF13279">
    <property type="entry name" value="4HBT_2"/>
    <property type="match status" value="1"/>
</dbReference>